<evidence type="ECO:0000256" key="1">
    <source>
        <dbReference type="ARBA" id="ARBA00022723"/>
    </source>
</evidence>
<evidence type="ECO:0000259" key="5">
    <source>
        <dbReference type="PROSITE" id="PS00028"/>
    </source>
</evidence>
<dbReference type="GO" id="GO:0005634">
    <property type="term" value="C:nucleus"/>
    <property type="evidence" value="ECO:0007669"/>
    <property type="project" value="TreeGrafter"/>
</dbReference>
<keyword evidence="7" id="KW-1185">Reference proteome</keyword>
<keyword evidence="2" id="KW-0677">Repeat</keyword>
<dbReference type="GO" id="GO:0010468">
    <property type="term" value="P:regulation of gene expression"/>
    <property type="evidence" value="ECO:0007669"/>
    <property type="project" value="TreeGrafter"/>
</dbReference>
<dbReference type="InterPro" id="IPR050688">
    <property type="entry name" value="Zinc_finger/UBP_domain"/>
</dbReference>
<dbReference type="GO" id="GO:0008270">
    <property type="term" value="F:zinc ion binding"/>
    <property type="evidence" value="ECO:0007669"/>
    <property type="project" value="UniProtKB-KW"/>
</dbReference>
<protein>
    <recommendedName>
        <fullName evidence="5">C2H2-type domain-containing protein</fullName>
    </recommendedName>
</protein>
<dbReference type="Gene3D" id="3.30.160.60">
    <property type="entry name" value="Classic Zinc Finger"/>
    <property type="match status" value="2"/>
</dbReference>
<comment type="caution">
    <text evidence="6">The sequence shown here is derived from an EMBL/GenBank/DDBJ whole genome shotgun (WGS) entry which is preliminary data.</text>
</comment>
<organism evidence="6 7">
    <name type="scientific">Acanthoscelides obtectus</name>
    <name type="common">Bean weevil</name>
    <name type="synonym">Bruchus obtectus</name>
    <dbReference type="NCBI Taxonomy" id="200917"/>
    <lineage>
        <taxon>Eukaryota</taxon>
        <taxon>Metazoa</taxon>
        <taxon>Ecdysozoa</taxon>
        <taxon>Arthropoda</taxon>
        <taxon>Hexapoda</taxon>
        <taxon>Insecta</taxon>
        <taxon>Pterygota</taxon>
        <taxon>Neoptera</taxon>
        <taxon>Endopterygota</taxon>
        <taxon>Coleoptera</taxon>
        <taxon>Polyphaga</taxon>
        <taxon>Cucujiformia</taxon>
        <taxon>Chrysomeloidea</taxon>
        <taxon>Chrysomelidae</taxon>
        <taxon>Bruchinae</taxon>
        <taxon>Bruchini</taxon>
        <taxon>Acanthoscelides</taxon>
    </lineage>
</organism>
<evidence type="ECO:0000313" key="6">
    <source>
        <dbReference type="EMBL" id="CAH1991942.1"/>
    </source>
</evidence>
<name>A0A9P0LEM5_ACAOB</name>
<proteinExistence type="predicted"/>
<dbReference type="OrthoDB" id="7973081at2759"/>
<feature type="domain" description="C2H2-type" evidence="5">
    <location>
        <begin position="85"/>
        <end position="106"/>
    </location>
</feature>
<evidence type="ECO:0000256" key="4">
    <source>
        <dbReference type="ARBA" id="ARBA00022833"/>
    </source>
</evidence>
<keyword evidence="3" id="KW-0863">Zinc-finger</keyword>
<dbReference type="PROSITE" id="PS00028">
    <property type="entry name" value="ZINC_FINGER_C2H2_1"/>
    <property type="match status" value="2"/>
</dbReference>
<reference evidence="6" key="1">
    <citation type="submission" date="2022-03" db="EMBL/GenBank/DDBJ databases">
        <authorList>
            <person name="Sayadi A."/>
        </authorList>
    </citation>
    <scope>NUCLEOTIDE SEQUENCE</scope>
</reference>
<gene>
    <name evidence="6" type="ORF">ACAOBT_LOCUS20567</name>
</gene>
<feature type="domain" description="C2H2-type" evidence="5">
    <location>
        <begin position="20"/>
        <end position="41"/>
    </location>
</feature>
<dbReference type="PANTHER" id="PTHR24403">
    <property type="entry name" value="ZINC FINGER PROTEIN"/>
    <property type="match status" value="1"/>
</dbReference>
<keyword evidence="4" id="KW-0862">Zinc</keyword>
<dbReference type="AlphaFoldDB" id="A0A9P0LEM5"/>
<sequence length="153" mass="17485">MLSENVTHSQGEHSHKSSTCIHCNATFRGNRNLDNHIIKKHPEFLATVSRKIFECTHCTYKTVVKNTLDRHVLKHSEGELNHSTCIHCTARFKSNRSLDDHIVRKHPDFLSSVSIKIHECTHCIYKTTFKSNLVSHMLKHTEGELNLTSVSNG</sequence>
<dbReference type="EMBL" id="CAKOFQ010007128">
    <property type="protein sequence ID" value="CAH1991942.1"/>
    <property type="molecule type" value="Genomic_DNA"/>
</dbReference>
<dbReference type="Proteomes" id="UP001152888">
    <property type="component" value="Unassembled WGS sequence"/>
</dbReference>
<evidence type="ECO:0000313" key="7">
    <source>
        <dbReference type="Proteomes" id="UP001152888"/>
    </source>
</evidence>
<dbReference type="PANTHER" id="PTHR24403:SF67">
    <property type="entry name" value="FI01116P-RELATED"/>
    <property type="match status" value="1"/>
</dbReference>
<keyword evidence="1" id="KW-0479">Metal-binding</keyword>
<dbReference type="SMART" id="SM00355">
    <property type="entry name" value="ZnF_C2H2"/>
    <property type="match status" value="4"/>
</dbReference>
<evidence type="ECO:0000256" key="2">
    <source>
        <dbReference type="ARBA" id="ARBA00022737"/>
    </source>
</evidence>
<accession>A0A9P0LEM5</accession>
<dbReference type="InterPro" id="IPR013087">
    <property type="entry name" value="Znf_C2H2_type"/>
</dbReference>
<evidence type="ECO:0000256" key="3">
    <source>
        <dbReference type="ARBA" id="ARBA00022771"/>
    </source>
</evidence>